<comment type="subcellular location">
    <subcellularLocation>
        <location evidence="1">Membrane</location>
        <topology evidence="1">Multi-pass membrane protein</topology>
    </subcellularLocation>
</comment>
<evidence type="ECO:0000256" key="9">
    <source>
        <dbReference type="SAM" id="Phobius"/>
    </source>
</evidence>
<keyword evidence="2 9" id="KW-0812">Transmembrane</keyword>
<evidence type="ECO:0000256" key="1">
    <source>
        <dbReference type="ARBA" id="ARBA00004141"/>
    </source>
</evidence>
<evidence type="ECO:0000256" key="5">
    <source>
        <dbReference type="ARBA" id="ARBA00023136"/>
    </source>
</evidence>
<keyword evidence="7" id="KW-0807">Transducer</keyword>
<evidence type="ECO:0000313" key="11">
    <source>
        <dbReference type="EMBL" id="CAF0714409.1"/>
    </source>
</evidence>
<dbReference type="GO" id="GO:0004930">
    <property type="term" value="F:G protein-coupled receptor activity"/>
    <property type="evidence" value="ECO:0007669"/>
    <property type="project" value="UniProtKB-KW"/>
</dbReference>
<dbReference type="Proteomes" id="UP000663860">
    <property type="component" value="Unassembled WGS sequence"/>
</dbReference>
<feature type="transmembrane region" description="Helical" evidence="9">
    <location>
        <begin position="220"/>
        <end position="245"/>
    </location>
</feature>
<evidence type="ECO:0000256" key="3">
    <source>
        <dbReference type="ARBA" id="ARBA00022989"/>
    </source>
</evidence>
<reference evidence="11" key="1">
    <citation type="submission" date="2021-02" db="EMBL/GenBank/DDBJ databases">
        <authorList>
            <person name="Nowell W R."/>
        </authorList>
    </citation>
    <scope>NUCLEOTIDE SEQUENCE</scope>
</reference>
<evidence type="ECO:0000313" key="12">
    <source>
        <dbReference type="EMBL" id="CAF3997496.1"/>
    </source>
</evidence>
<evidence type="ECO:0000256" key="7">
    <source>
        <dbReference type="ARBA" id="ARBA00023224"/>
    </source>
</evidence>
<keyword evidence="5 9" id="KW-0472">Membrane</keyword>
<feature type="region of interest" description="Disordered" evidence="8">
    <location>
        <begin position="305"/>
        <end position="331"/>
    </location>
</feature>
<dbReference type="Proteomes" id="UP000663868">
    <property type="component" value="Unassembled WGS sequence"/>
</dbReference>
<dbReference type="EMBL" id="CAJOBB010002775">
    <property type="protein sequence ID" value="CAF3997496.1"/>
    <property type="molecule type" value="Genomic_DNA"/>
</dbReference>
<dbReference type="Gene3D" id="1.20.1070.10">
    <property type="entry name" value="Rhodopsin 7-helix transmembrane proteins"/>
    <property type="match status" value="1"/>
</dbReference>
<dbReference type="PANTHER" id="PTHR24243:SF208">
    <property type="entry name" value="PYROKININ-1 RECEPTOR"/>
    <property type="match status" value="1"/>
</dbReference>
<organism evidence="11 13">
    <name type="scientific">Adineta steineri</name>
    <dbReference type="NCBI Taxonomy" id="433720"/>
    <lineage>
        <taxon>Eukaryota</taxon>
        <taxon>Metazoa</taxon>
        <taxon>Spiralia</taxon>
        <taxon>Gnathifera</taxon>
        <taxon>Rotifera</taxon>
        <taxon>Eurotatoria</taxon>
        <taxon>Bdelloidea</taxon>
        <taxon>Adinetida</taxon>
        <taxon>Adinetidae</taxon>
        <taxon>Adineta</taxon>
    </lineage>
</organism>
<keyword evidence="3 9" id="KW-1133">Transmembrane helix</keyword>
<feature type="compositionally biased region" description="Low complexity" evidence="8">
    <location>
        <begin position="306"/>
        <end position="316"/>
    </location>
</feature>
<dbReference type="AlphaFoldDB" id="A0A813MGG1"/>
<keyword evidence="6" id="KW-0675">Receptor</keyword>
<dbReference type="PANTHER" id="PTHR24243">
    <property type="entry name" value="G-PROTEIN COUPLED RECEPTOR"/>
    <property type="match status" value="1"/>
</dbReference>
<name>A0A813MGG1_9BILA</name>
<evidence type="ECO:0000256" key="8">
    <source>
        <dbReference type="SAM" id="MobiDB-lite"/>
    </source>
</evidence>
<dbReference type="Pfam" id="PF00001">
    <property type="entry name" value="7tm_1"/>
    <property type="match status" value="1"/>
</dbReference>
<feature type="transmembrane region" description="Helical" evidence="9">
    <location>
        <begin position="176"/>
        <end position="199"/>
    </location>
</feature>
<feature type="transmembrane region" description="Helical" evidence="9">
    <location>
        <begin position="17"/>
        <end position="39"/>
    </location>
</feature>
<dbReference type="InterPro" id="IPR017452">
    <property type="entry name" value="GPCR_Rhodpsn_7TM"/>
</dbReference>
<evidence type="ECO:0000256" key="2">
    <source>
        <dbReference type="ARBA" id="ARBA00022692"/>
    </source>
</evidence>
<dbReference type="SUPFAM" id="SSF81321">
    <property type="entry name" value="Family A G protein-coupled receptor-like"/>
    <property type="match status" value="1"/>
</dbReference>
<evidence type="ECO:0000256" key="4">
    <source>
        <dbReference type="ARBA" id="ARBA00023040"/>
    </source>
</evidence>
<accession>A0A813MGG1</accession>
<feature type="transmembrane region" description="Helical" evidence="9">
    <location>
        <begin position="92"/>
        <end position="111"/>
    </location>
</feature>
<comment type="caution">
    <text evidence="11">The sequence shown here is derived from an EMBL/GenBank/DDBJ whole genome shotgun (WGS) entry which is preliminary data.</text>
</comment>
<dbReference type="EMBL" id="CAJNOE010000003">
    <property type="protein sequence ID" value="CAF0714409.1"/>
    <property type="molecule type" value="Genomic_DNA"/>
</dbReference>
<keyword evidence="4" id="KW-0297">G-protein coupled receptor</keyword>
<dbReference type="GO" id="GO:0005886">
    <property type="term" value="C:plasma membrane"/>
    <property type="evidence" value="ECO:0007669"/>
    <property type="project" value="TreeGrafter"/>
</dbReference>
<protein>
    <recommendedName>
        <fullName evidence="10">G-protein coupled receptors family 1 profile domain-containing protein</fullName>
    </recommendedName>
</protein>
<evidence type="ECO:0000259" key="10">
    <source>
        <dbReference type="PROSITE" id="PS50262"/>
    </source>
</evidence>
<feature type="transmembrane region" description="Helical" evidence="9">
    <location>
        <begin position="51"/>
        <end position="72"/>
    </location>
</feature>
<feature type="transmembrane region" description="Helical" evidence="9">
    <location>
        <begin position="131"/>
        <end position="156"/>
    </location>
</feature>
<gene>
    <name evidence="11" type="ORF">IZO911_LOCUS676</name>
    <name evidence="12" type="ORF">KXQ929_LOCUS28277</name>
</gene>
<feature type="transmembrane region" description="Helical" evidence="9">
    <location>
        <begin position="265"/>
        <end position="287"/>
    </location>
</feature>
<dbReference type="InterPro" id="IPR000276">
    <property type="entry name" value="GPCR_Rhodpsn"/>
</dbReference>
<feature type="domain" description="G-protein coupled receptors family 1 profile" evidence="10">
    <location>
        <begin position="30"/>
        <end position="284"/>
    </location>
</feature>
<sequence length="331" mass="38345">MPLNIVQLDLIGRYLNIYLGSFMLIAGLLGSCINLWLFTRHRFRKSPCSRFVIASSLFDILHLIVALFLRVLADGFGKDPASSSVIGCRIRYYLITFSAYASLGCRCLASFDRYACTSRSISFREWSSFKIAYNFLIINTFIWICFALPNFLYFNLVPIGPARVICHIAKKAYSNYFAYFVNPVLYFSLPLIIIITLAIKTHKNLRLMNKTKRIKRLERQMASMIILQAITNSISSMPYGIQFFYSVITFTSEKDEYRRAQENLFLQITRLSYYINFISAFYIYYVSSKQIRSTIRRTILRQKKLSTPSTSSSSSSKNQFNDKSTSRKSFK</sequence>
<dbReference type="PROSITE" id="PS50262">
    <property type="entry name" value="G_PROTEIN_RECEP_F1_2"/>
    <property type="match status" value="1"/>
</dbReference>
<evidence type="ECO:0000256" key="6">
    <source>
        <dbReference type="ARBA" id="ARBA00023170"/>
    </source>
</evidence>
<proteinExistence type="predicted"/>
<evidence type="ECO:0000313" key="13">
    <source>
        <dbReference type="Proteomes" id="UP000663860"/>
    </source>
</evidence>